<evidence type="ECO:0000313" key="3">
    <source>
        <dbReference type="EMBL" id="CAI0394673.1"/>
    </source>
</evidence>
<feature type="compositionally biased region" description="Basic and acidic residues" evidence="2">
    <location>
        <begin position="326"/>
        <end position="335"/>
    </location>
</feature>
<feature type="region of interest" description="Disordered" evidence="2">
    <location>
        <begin position="1"/>
        <end position="115"/>
    </location>
</feature>
<organism evidence="3 4">
    <name type="scientific">Linum tenue</name>
    <dbReference type="NCBI Taxonomy" id="586396"/>
    <lineage>
        <taxon>Eukaryota</taxon>
        <taxon>Viridiplantae</taxon>
        <taxon>Streptophyta</taxon>
        <taxon>Embryophyta</taxon>
        <taxon>Tracheophyta</taxon>
        <taxon>Spermatophyta</taxon>
        <taxon>Magnoliopsida</taxon>
        <taxon>eudicotyledons</taxon>
        <taxon>Gunneridae</taxon>
        <taxon>Pentapetalae</taxon>
        <taxon>rosids</taxon>
        <taxon>fabids</taxon>
        <taxon>Malpighiales</taxon>
        <taxon>Linaceae</taxon>
        <taxon>Linum</taxon>
    </lineage>
</organism>
<protein>
    <recommendedName>
        <fullName evidence="5">AUGMIN subunit 8</fullName>
    </recommendedName>
</protein>
<feature type="region of interest" description="Disordered" evidence="2">
    <location>
        <begin position="161"/>
        <end position="232"/>
    </location>
</feature>
<dbReference type="GO" id="GO:0005880">
    <property type="term" value="C:nuclear microtubule"/>
    <property type="evidence" value="ECO:0007669"/>
    <property type="project" value="TreeGrafter"/>
</dbReference>
<accession>A0AAV0ID32</accession>
<name>A0AAV0ID32_9ROSI</name>
<feature type="compositionally biased region" description="Low complexity" evidence="2">
    <location>
        <begin position="393"/>
        <end position="427"/>
    </location>
</feature>
<keyword evidence="4" id="KW-1185">Reference proteome</keyword>
<dbReference type="GO" id="GO:0005737">
    <property type="term" value="C:cytoplasm"/>
    <property type="evidence" value="ECO:0007669"/>
    <property type="project" value="TreeGrafter"/>
</dbReference>
<evidence type="ECO:0000256" key="1">
    <source>
        <dbReference type="ARBA" id="ARBA00010016"/>
    </source>
</evidence>
<proteinExistence type="inferred from homology"/>
<feature type="compositionally biased region" description="Basic and acidic residues" evidence="2">
    <location>
        <begin position="164"/>
        <end position="182"/>
    </location>
</feature>
<evidence type="ECO:0000256" key="2">
    <source>
        <dbReference type="SAM" id="MobiDB-lite"/>
    </source>
</evidence>
<evidence type="ECO:0008006" key="5">
    <source>
        <dbReference type="Google" id="ProtNLM"/>
    </source>
</evidence>
<reference evidence="3" key="1">
    <citation type="submission" date="2022-08" db="EMBL/GenBank/DDBJ databases">
        <authorList>
            <person name="Gutierrez-Valencia J."/>
        </authorList>
    </citation>
    <scope>NUCLEOTIDE SEQUENCE</scope>
</reference>
<comment type="similarity">
    <text evidence="1">Belongs to the QWRF family.</text>
</comment>
<evidence type="ECO:0000313" key="4">
    <source>
        <dbReference type="Proteomes" id="UP001154282"/>
    </source>
</evidence>
<feature type="compositionally biased region" description="Low complexity" evidence="2">
    <location>
        <begin position="371"/>
        <end position="385"/>
    </location>
</feature>
<dbReference type="AlphaFoldDB" id="A0AAV0ID32"/>
<dbReference type="PANTHER" id="PTHR31807:SF37">
    <property type="entry name" value="HAUS AUGMIN-LIKE COMPLEX SUBUNIT 8"/>
    <property type="match status" value="1"/>
</dbReference>
<feature type="compositionally biased region" description="Low complexity" evidence="2">
    <location>
        <begin position="53"/>
        <end position="67"/>
    </location>
</feature>
<gene>
    <name evidence="3" type="ORF">LITE_LOCUS8405</name>
</gene>
<dbReference type="Proteomes" id="UP001154282">
    <property type="component" value="Unassembled WGS sequence"/>
</dbReference>
<feature type="region of interest" description="Disordered" evidence="2">
    <location>
        <begin position="366"/>
        <end position="427"/>
    </location>
</feature>
<dbReference type="InterPro" id="IPR007573">
    <property type="entry name" value="QWRF"/>
</dbReference>
<feature type="compositionally biased region" description="Basic and acidic residues" evidence="2">
    <location>
        <begin position="1"/>
        <end position="16"/>
    </location>
</feature>
<sequence>MDVYESRKSVALDSAKRLPLAPAERNRNAPPPPPPAAVATRRPRRDVNARYKSPTPSSPSATTAGAARRFPSPNVPAARVIPSSSPKRAQSAERRRPSPNPISPRTASTPVKDSAVVEALVMPSITRRLSTGGGGARLPESLWPSTMRSLSVSFQSDSISIPVSKKEKEKEKEKEKPTDRTLKPSSNVASPKHVEPRKQQQQQPTPPERKMSPLRGRNSTSSSQHDHQSENARPVVAAAVDHSFRAAKMIDQHRWPSRVSGRANSMSMNKSVDLNDIKSVRALATPQVVSIGTSTLKKMPSLGLPDDGGDRPLQKSVSDAATRMYSPEDEKEKPGMKAFDEVLERLSRAEKLVSANLPDRMAYLPSVRTHSSLPSPRSSRPASPSKGLGSRGGSPCRTRPSTPPSSRGVSPSRGAVSSPSSSSSAFGSNSVLSFITDYKRGKRSASYIEDAHQLRLLHNRFLQWRFANAQQEAALYVQKVNTERNLYDVWNTTISLWDSVISKRIDLQQQKLELKLNAILSEQMAYLDDWGLLERDHVSSLTGAVDDLEASTLRLPVAGGAKADIESLKLAVCSAVDVMQAMGSSICYLLSKAEAMNRFVTDLAIVAAREKSMLAECEALLESTAAMQIEEGSIRTHLIQMRQALENQAMLTTRNHQWWS</sequence>
<comment type="caution">
    <text evidence="3">The sequence shown here is derived from an EMBL/GenBank/DDBJ whole genome shotgun (WGS) entry which is preliminary data.</text>
</comment>
<dbReference type="GO" id="GO:0008017">
    <property type="term" value="F:microtubule binding"/>
    <property type="evidence" value="ECO:0007669"/>
    <property type="project" value="TreeGrafter"/>
</dbReference>
<dbReference type="EMBL" id="CAMGYJ010000003">
    <property type="protein sequence ID" value="CAI0394673.1"/>
    <property type="molecule type" value="Genomic_DNA"/>
</dbReference>
<feature type="region of interest" description="Disordered" evidence="2">
    <location>
        <begin position="300"/>
        <end position="335"/>
    </location>
</feature>
<dbReference type="Pfam" id="PF04484">
    <property type="entry name" value="QWRF"/>
    <property type="match status" value="1"/>
</dbReference>
<dbReference type="PANTHER" id="PTHR31807">
    <property type="entry name" value="AUGMIN FAMILY MEMBER"/>
    <property type="match status" value="1"/>
</dbReference>
<dbReference type="GO" id="GO:0051225">
    <property type="term" value="P:spindle assembly"/>
    <property type="evidence" value="ECO:0007669"/>
    <property type="project" value="TreeGrafter"/>
</dbReference>